<dbReference type="Proteomes" id="UP000805649">
    <property type="component" value="Unassembled WGS sequence"/>
</dbReference>
<evidence type="ECO:0000313" key="2">
    <source>
        <dbReference type="Proteomes" id="UP000805649"/>
    </source>
</evidence>
<evidence type="ECO:0000313" key="1">
    <source>
        <dbReference type="EMBL" id="KAL0936420.1"/>
    </source>
</evidence>
<reference evidence="1 2" key="1">
    <citation type="journal article" date="2020" name="Phytopathology">
        <title>Genome Sequence Resources of Colletotrichum truncatum, C. plurivorum, C. musicola, and C. sojae: Four Species Pathogenic to Soybean (Glycine max).</title>
        <authorList>
            <person name="Rogerio F."/>
            <person name="Boufleur T.R."/>
            <person name="Ciampi-Guillardi M."/>
            <person name="Sukno S.A."/>
            <person name="Thon M.R."/>
            <person name="Massola Junior N.S."/>
            <person name="Baroncelli R."/>
        </authorList>
    </citation>
    <scope>NUCLEOTIDE SEQUENCE [LARGE SCALE GENOMIC DNA]</scope>
    <source>
        <strain evidence="1 2">CMES1059</strain>
    </source>
</reference>
<comment type="caution">
    <text evidence="1">The sequence shown here is derived from an EMBL/GenBank/DDBJ whole genome shotgun (WGS) entry which is preliminary data.</text>
</comment>
<keyword evidence="2" id="KW-1185">Reference proteome</keyword>
<dbReference type="EMBL" id="VUJX02000005">
    <property type="protein sequence ID" value="KAL0936420.1"/>
    <property type="molecule type" value="Genomic_DNA"/>
</dbReference>
<sequence length="395" mass="43694">MTNPLPESPSILDRIAHLPVEIQRSIILEIFSGSSACALALFVPDWDVCAHGSDQVNGIYDLQRTDVYRRGVGGARGTFASGVSHCEDDHMSFTLESDMDPHAAAHVLTEQLAKRFPAAATWALRDLGRTRLCRFQQRLPREPDDDIGKYMSTGALVFGEEDNQTARGDVLCSSSGTGTGSQMCEAPRHLMFNSVPRDPWLRLRLRRNPEAKLGFGMRLLVETAEDIVEVDWAVMPQLETVFLDLRSYGRGPMEEAGIRKGAARMCCCLGLQCLVIAGLRSGTRYARSPGWEACDWETDDREVDGGVNWVKAFCGAVREGGRLVFIDRRILEVNWRDWRTRAESSGLLLPGTEKTQFRGHGEGAYLAHVEKVLDHGGRGGGGGDRDTSGRTDRDR</sequence>
<gene>
    <name evidence="1" type="ORF">CTRU02_208635</name>
</gene>
<proteinExistence type="predicted"/>
<organism evidence="1 2">
    <name type="scientific">Colletotrichum truncatum</name>
    <name type="common">Anthracnose fungus</name>
    <name type="synonym">Colletotrichum capsici</name>
    <dbReference type="NCBI Taxonomy" id="5467"/>
    <lineage>
        <taxon>Eukaryota</taxon>
        <taxon>Fungi</taxon>
        <taxon>Dikarya</taxon>
        <taxon>Ascomycota</taxon>
        <taxon>Pezizomycotina</taxon>
        <taxon>Sordariomycetes</taxon>
        <taxon>Hypocreomycetidae</taxon>
        <taxon>Glomerellales</taxon>
        <taxon>Glomerellaceae</taxon>
        <taxon>Colletotrichum</taxon>
        <taxon>Colletotrichum truncatum species complex</taxon>
    </lineage>
</organism>
<accession>A0ACC3YWW2</accession>
<name>A0ACC3YWW2_COLTU</name>
<protein>
    <submittedName>
        <fullName evidence="1">Urea transport protein</fullName>
    </submittedName>
</protein>